<dbReference type="Proteomes" id="UP000005446">
    <property type="component" value="Unassembled WGS sequence"/>
</dbReference>
<name>H0EM17_GLAL7</name>
<protein>
    <submittedName>
        <fullName evidence="1">Uncharacterized protein</fullName>
    </submittedName>
</protein>
<accession>H0EM17</accession>
<sequence length="101" mass="11626">MTYINTGRKALPREFQLEFELVNTRLQTTLPTQGDFIVEQRSMAISKVLCLSGVARGRQFGIHDYRLVGIVWILENSHRSMESDGDFVEMFACQEDIRDAK</sequence>
<evidence type="ECO:0000313" key="2">
    <source>
        <dbReference type="Proteomes" id="UP000005446"/>
    </source>
</evidence>
<keyword evidence="2" id="KW-1185">Reference proteome</keyword>
<dbReference type="HOGENOM" id="CLU_2291985_0_0_1"/>
<gene>
    <name evidence="1" type="ORF">M7I_3643</name>
</gene>
<dbReference type="InParanoid" id="H0EM17"/>
<dbReference type="EMBL" id="AGUE01000083">
    <property type="protein sequence ID" value="EHL00361.1"/>
    <property type="molecule type" value="Genomic_DNA"/>
</dbReference>
<proteinExistence type="predicted"/>
<comment type="caution">
    <text evidence="1">The sequence shown here is derived from an EMBL/GenBank/DDBJ whole genome shotgun (WGS) entry which is preliminary data.</text>
</comment>
<dbReference type="AlphaFoldDB" id="H0EM17"/>
<evidence type="ECO:0000313" key="1">
    <source>
        <dbReference type="EMBL" id="EHL00361.1"/>
    </source>
</evidence>
<organism evidence="1 2">
    <name type="scientific">Glarea lozoyensis (strain ATCC 74030 / MF5533)</name>
    <dbReference type="NCBI Taxonomy" id="1104152"/>
    <lineage>
        <taxon>Eukaryota</taxon>
        <taxon>Fungi</taxon>
        <taxon>Dikarya</taxon>
        <taxon>Ascomycota</taxon>
        <taxon>Pezizomycotina</taxon>
        <taxon>Leotiomycetes</taxon>
        <taxon>Helotiales</taxon>
        <taxon>Helotiaceae</taxon>
        <taxon>Glarea</taxon>
    </lineage>
</organism>
<reference evidence="1 2" key="1">
    <citation type="journal article" date="2012" name="Eukaryot. Cell">
        <title>Genome sequence of the fungus Glarea lozoyensis: the first genome sequence of a species from the Helotiaceae family.</title>
        <authorList>
            <person name="Youssar L."/>
            <person name="Gruening B.A."/>
            <person name="Erxleben A."/>
            <person name="Guenther S."/>
            <person name="Huettel W."/>
        </authorList>
    </citation>
    <scope>NUCLEOTIDE SEQUENCE [LARGE SCALE GENOMIC DNA]</scope>
    <source>
        <strain evidence="2">ATCC 74030 / MF5533</strain>
    </source>
</reference>